<sequence length="87" mass="9636">MTTPRPHIPQQPSSYVPPNIVISNTVAPSVSASSSAAAAAVGGYGPLMRKRRQSFWAHFWLAIFTAGMGNVVYAWWISRWNDKRGLY</sequence>
<keyword evidence="4" id="KW-1185">Reference proteome</keyword>
<evidence type="ECO:0000313" key="3">
    <source>
        <dbReference type="EMBL" id="AEM88824.1"/>
    </source>
</evidence>
<evidence type="ECO:0000256" key="1">
    <source>
        <dbReference type="SAM" id="Phobius"/>
    </source>
</evidence>
<evidence type="ECO:0000313" key="4">
    <source>
        <dbReference type="Proteomes" id="UP000008703"/>
    </source>
</evidence>
<dbReference type="InterPro" id="IPR058962">
    <property type="entry name" value="DUF8108_N"/>
</dbReference>
<dbReference type="KEGG" id="svl:Strvi_0047"/>
<protein>
    <recommendedName>
        <fullName evidence="2">DUF8108 domain-containing protein</fullName>
    </recommendedName>
</protein>
<evidence type="ECO:0000259" key="2">
    <source>
        <dbReference type="Pfam" id="PF26438"/>
    </source>
</evidence>
<accession>G2PHM3</accession>
<dbReference type="EMBL" id="CP002996">
    <property type="protein sequence ID" value="AEM88824.1"/>
    <property type="molecule type" value="Genomic_DNA"/>
</dbReference>
<name>G2PHM3_STRV4</name>
<gene>
    <name evidence="3" type="ORF">Strvi_0047</name>
</gene>
<keyword evidence="3" id="KW-0614">Plasmid</keyword>
<organism evidence="3 4">
    <name type="scientific">Streptomyces violaceusniger (strain Tu 4113)</name>
    <dbReference type="NCBI Taxonomy" id="653045"/>
    <lineage>
        <taxon>Bacteria</taxon>
        <taxon>Bacillati</taxon>
        <taxon>Actinomycetota</taxon>
        <taxon>Actinomycetes</taxon>
        <taxon>Kitasatosporales</taxon>
        <taxon>Streptomycetaceae</taxon>
        <taxon>Streptomyces</taxon>
        <taxon>Streptomyces violaceusniger group</taxon>
    </lineage>
</organism>
<dbReference type="HOGENOM" id="CLU_2482102_0_0_11"/>
<geneLocation type="plasmid" evidence="3 4">
    <name>pSTRVI02</name>
</geneLocation>
<feature type="domain" description="DUF8108" evidence="2">
    <location>
        <begin position="48"/>
        <end position="76"/>
    </location>
</feature>
<keyword evidence="1" id="KW-0812">Transmembrane</keyword>
<dbReference type="eggNOG" id="ENOG5031XYN">
    <property type="taxonomic scope" value="Bacteria"/>
</dbReference>
<proteinExistence type="predicted"/>
<keyword evidence="1" id="KW-1133">Transmembrane helix</keyword>
<feature type="transmembrane region" description="Helical" evidence="1">
    <location>
        <begin position="55"/>
        <end position="77"/>
    </location>
</feature>
<dbReference type="RefSeq" id="WP_014043759.1">
    <property type="nucleotide sequence ID" value="NC_015952.1"/>
</dbReference>
<dbReference type="Proteomes" id="UP000008703">
    <property type="component" value="Plasmid pSTRVI02"/>
</dbReference>
<keyword evidence="1" id="KW-0472">Membrane</keyword>
<reference evidence="3" key="1">
    <citation type="submission" date="2011-08" db="EMBL/GenBank/DDBJ databases">
        <title>Complete sequence of plasmid 2 of Streptomyces violaceusniger Tu 4113.</title>
        <authorList>
            <consortium name="US DOE Joint Genome Institute"/>
            <person name="Lucas S."/>
            <person name="Han J."/>
            <person name="Lapidus A."/>
            <person name="Cheng J.-F."/>
            <person name="Goodwin L."/>
            <person name="Pitluck S."/>
            <person name="Peters L."/>
            <person name="Ivanova N."/>
            <person name="Daligault H."/>
            <person name="Detter J.C."/>
            <person name="Han C."/>
            <person name="Tapia R."/>
            <person name="Land M."/>
            <person name="Hauser L."/>
            <person name="Kyrpides N."/>
            <person name="Ivanova N."/>
            <person name="Pagani I."/>
            <person name="Hagen A."/>
            <person name="Katz L."/>
            <person name="Fiedler H.-P."/>
            <person name="Keasling J."/>
            <person name="Fortman J."/>
            <person name="Woyke T."/>
        </authorList>
    </citation>
    <scope>NUCLEOTIDE SEQUENCE [LARGE SCALE GENOMIC DNA]</scope>
    <source>
        <strain evidence="3">Tu 4113</strain>
        <plasmid evidence="3">pSTRVI02</plasmid>
    </source>
</reference>
<dbReference type="Pfam" id="PF26438">
    <property type="entry name" value="DUF8108_N"/>
    <property type="match status" value="1"/>
</dbReference>
<dbReference type="AlphaFoldDB" id="G2PHM3"/>